<dbReference type="EC" id="3.4.-.-" evidence="11"/>
<feature type="active site" description="Charge relay system" evidence="5">
    <location>
        <position position="181"/>
    </location>
</feature>
<dbReference type="PROSITE" id="PS51892">
    <property type="entry name" value="SUBTILASE"/>
    <property type="match status" value="1"/>
</dbReference>
<keyword evidence="2 5" id="KW-0645">Protease</keyword>
<keyword evidence="4 5" id="KW-0720">Serine protease</keyword>
<dbReference type="CDD" id="cd04077">
    <property type="entry name" value="Peptidases_S8_PCSK9_ProteinaseK_like"/>
    <property type="match status" value="1"/>
</dbReference>
<accession>A0ABU5R8Q1</accession>
<evidence type="ECO:0000256" key="4">
    <source>
        <dbReference type="ARBA" id="ARBA00022825"/>
    </source>
</evidence>
<proteinExistence type="inferred from homology"/>
<dbReference type="Gene3D" id="3.40.50.200">
    <property type="entry name" value="Peptidase S8/S53 domain"/>
    <property type="match status" value="1"/>
</dbReference>
<dbReference type="PROSITE" id="PS00138">
    <property type="entry name" value="SUBTILASE_SER"/>
    <property type="match status" value="1"/>
</dbReference>
<dbReference type="Gene3D" id="3.30.70.80">
    <property type="entry name" value="Peptidase S8 propeptide/proteinase inhibitor I9"/>
    <property type="match status" value="1"/>
</dbReference>
<dbReference type="InterPro" id="IPR036852">
    <property type="entry name" value="Peptidase_S8/S53_dom_sf"/>
</dbReference>
<dbReference type="InterPro" id="IPR000209">
    <property type="entry name" value="Peptidase_S8/S53_dom"/>
</dbReference>
<comment type="caution">
    <text evidence="11">The sequence shown here is derived from an EMBL/GenBank/DDBJ whole genome shotgun (WGS) entry which is preliminary data.</text>
</comment>
<dbReference type="SUPFAM" id="SSF54897">
    <property type="entry name" value="Protease propeptides/inhibitors"/>
    <property type="match status" value="1"/>
</dbReference>
<dbReference type="PANTHER" id="PTHR43806">
    <property type="entry name" value="PEPTIDASE S8"/>
    <property type="match status" value="1"/>
</dbReference>
<comment type="similarity">
    <text evidence="1 5 6">Belongs to the peptidase S8 family.</text>
</comment>
<evidence type="ECO:0000259" key="10">
    <source>
        <dbReference type="Pfam" id="PF05922"/>
    </source>
</evidence>
<dbReference type="InterPro" id="IPR037045">
    <property type="entry name" value="S8pro/Inhibitor_I9_sf"/>
</dbReference>
<name>A0ABU5R8Q1_9PSEU</name>
<dbReference type="SUPFAM" id="SSF52743">
    <property type="entry name" value="Subtilisin-like"/>
    <property type="match status" value="1"/>
</dbReference>
<evidence type="ECO:0000313" key="11">
    <source>
        <dbReference type="EMBL" id="MEA5362622.1"/>
    </source>
</evidence>
<gene>
    <name evidence="11" type="ORF">VA596_24010</name>
</gene>
<feature type="domain" description="Inhibitor I9" evidence="10">
    <location>
        <begin position="61"/>
        <end position="107"/>
    </location>
</feature>
<dbReference type="Proteomes" id="UP001304298">
    <property type="component" value="Unassembled WGS sequence"/>
</dbReference>
<dbReference type="InterPro" id="IPR023827">
    <property type="entry name" value="Peptidase_S8_Asp-AS"/>
</dbReference>
<feature type="chain" id="PRO_5045844333" evidence="8">
    <location>
        <begin position="28"/>
        <end position="387"/>
    </location>
</feature>
<dbReference type="Pfam" id="PF05922">
    <property type="entry name" value="Inhibitor_I9"/>
    <property type="match status" value="1"/>
</dbReference>
<dbReference type="PROSITE" id="PS00136">
    <property type="entry name" value="SUBTILASE_ASP"/>
    <property type="match status" value="1"/>
</dbReference>
<evidence type="ECO:0000313" key="12">
    <source>
        <dbReference type="Proteomes" id="UP001304298"/>
    </source>
</evidence>
<dbReference type="InterPro" id="IPR023828">
    <property type="entry name" value="Peptidase_S8_Ser-AS"/>
</dbReference>
<dbReference type="InterPro" id="IPR034193">
    <property type="entry name" value="PCSK9_ProteinaseK-like"/>
</dbReference>
<evidence type="ECO:0000256" key="1">
    <source>
        <dbReference type="ARBA" id="ARBA00011073"/>
    </source>
</evidence>
<feature type="signal peptide" evidence="8">
    <location>
        <begin position="1"/>
        <end position="27"/>
    </location>
</feature>
<evidence type="ECO:0000256" key="8">
    <source>
        <dbReference type="SAM" id="SignalP"/>
    </source>
</evidence>
<organism evidence="11 12">
    <name type="scientific">Amycolatopsis heterodermiae</name>
    <dbReference type="NCBI Taxonomy" id="3110235"/>
    <lineage>
        <taxon>Bacteria</taxon>
        <taxon>Bacillati</taxon>
        <taxon>Actinomycetota</taxon>
        <taxon>Actinomycetes</taxon>
        <taxon>Pseudonocardiales</taxon>
        <taxon>Pseudonocardiaceae</taxon>
        <taxon>Amycolatopsis</taxon>
    </lineage>
</organism>
<keyword evidence="3 5" id="KW-0378">Hydrolase</keyword>
<evidence type="ECO:0000256" key="6">
    <source>
        <dbReference type="RuleBase" id="RU003355"/>
    </source>
</evidence>
<evidence type="ECO:0000259" key="9">
    <source>
        <dbReference type="Pfam" id="PF00082"/>
    </source>
</evidence>
<dbReference type="GO" id="GO:0016787">
    <property type="term" value="F:hydrolase activity"/>
    <property type="evidence" value="ECO:0007669"/>
    <property type="project" value="UniProtKB-KW"/>
</dbReference>
<dbReference type="RefSeq" id="WP_323330217.1">
    <property type="nucleotide sequence ID" value="NZ_JAYFSI010000005.1"/>
</dbReference>
<dbReference type="InterPro" id="IPR050131">
    <property type="entry name" value="Peptidase_S8_subtilisin-like"/>
</dbReference>
<feature type="active site" description="Charge relay system" evidence="5">
    <location>
        <position position="148"/>
    </location>
</feature>
<keyword evidence="8" id="KW-0732">Signal</keyword>
<dbReference type="InterPro" id="IPR015500">
    <property type="entry name" value="Peptidase_S8_subtilisin-rel"/>
</dbReference>
<reference evidence="11 12" key="1">
    <citation type="submission" date="2023-12" db="EMBL/GenBank/DDBJ databases">
        <title>Amycolatopsis sp. V23-08.</title>
        <authorList>
            <person name="Somphong A."/>
        </authorList>
    </citation>
    <scope>NUCLEOTIDE SEQUENCE [LARGE SCALE GENOMIC DNA]</scope>
    <source>
        <strain evidence="11 12">V23-08</strain>
    </source>
</reference>
<dbReference type="PANTHER" id="PTHR43806:SF11">
    <property type="entry name" value="CEREVISIN-RELATED"/>
    <property type="match status" value="1"/>
</dbReference>
<evidence type="ECO:0000256" key="3">
    <source>
        <dbReference type="ARBA" id="ARBA00022801"/>
    </source>
</evidence>
<keyword evidence="12" id="KW-1185">Reference proteome</keyword>
<feature type="region of interest" description="Disordered" evidence="7">
    <location>
        <begin position="368"/>
        <end position="387"/>
    </location>
</feature>
<evidence type="ECO:0000256" key="5">
    <source>
        <dbReference type="PROSITE-ProRule" id="PRU01240"/>
    </source>
</evidence>
<evidence type="ECO:0000256" key="7">
    <source>
        <dbReference type="SAM" id="MobiDB-lite"/>
    </source>
</evidence>
<dbReference type="EMBL" id="JAYFSI010000005">
    <property type="protein sequence ID" value="MEA5362622.1"/>
    <property type="molecule type" value="Genomic_DNA"/>
</dbReference>
<feature type="domain" description="Peptidase S8/S53" evidence="9">
    <location>
        <begin position="140"/>
        <end position="369"/>
    </location>
</feature>
<dbReference type="Pfam" id="PF00082">
    <property type="entry name" value="Peptidase_S8"/>
    <property type="match status" value="1"/>
</dbReference>
<dbReference type="PRINTS" id="PR00723">
    <property type="entry name" value="SUBTILISIN"/>
</dbReference>
<evidence type="ECO:0000256" key="2">
    <source>
        <dbReference type="ARBA" id="ARBA00022670"/>
    </source>
</evidence>
<feature type="active site" description="Charge relay system" evidence="5">
    <location>
        <position position="333"/>
    </location>
</feature>
<dbReference type="InterPro" id="IPR010259">
    <property type="entry name" value="S8pro/Inhibitor_I9"/>
</dbReference>
<sequence>MRAARSVGAAVAVTAAVVLTGVTPAQAAEGIVLGAADANAVTGSYIVVLKDNATNRGDLARRYSGTVDRVYTQNLAGFSVHLDEKHAKRLAADHAVAFVEQDKTVRTEAVQQNPPSWGLDRIDQRNLPLDSKYTYATTASNVNVYVLDTGIRATHQTFGGRVHQGYDFVDNDTNADDGYGHGTHVAATIAGSQYGVAKGAQLYPVRVLGSDGSGTTAGVIAGVNWITSHAQKPAVANASLGGGVSTALDTAVRNSIASGVTWAVAAGNSNANASTSSPARVAEAITVAAADKTDTRASFSNYGAGVDLFAPGVGITSAWNTNDTATYTGNGTSFASPHVAGAAALYLATHTTATAAQVAQALITASTPNLVKNPGSGSPNRTLYVTP</sequence>
<protein>
    <submittedName>
        <fullName evidence="11">S8 family peptidase</fullName>
        <ecNumber evidence="11">3.4.-.-</ecNumber>
    </submittedName>
</protein>